<evidence type="ECO:0000313" key="2">
    <source>
        <dbReference type="Proteomes" id="UP000634136"/>
    </source>
</evidence>
<proteinExistence type="predicted"/>
<evidence type="ECO:0000313" key="1">
    <source>
        <dbReference type="EMBL" id="KAF7842331.1"/>
    </source>
</evidence>
<gene>
    <name evidence="1" type="ORF">G2W53_004629</name>
</gene>
<comment type="caution">
    <text evidence="1">The sequence shown here is derived from an EMBL/GenBank/DDBJ whole genome shotgun (WGS) entry which is preliminary data.</text>
</comment>
<dbReference type="Proteomes" id="UP000634136">
    <property type="component" value="Unassembled WGS sequence"/>
</dbReference>
<name>A0A834XE02_9FABA</name>
<reference evidence="1" key="1">
    <citation type="submission" date="2020-09" db="EMBL/GenBank/DDBJ databases">
        <title>Genome-Enabled Discovery of Anthraquinone Biosynthesis in Senna tora.</title>
        <authorList>
            <person name="Kang S.-H."/>
            <person name="Pandey R.P."/>
            <person name="Lee C.-M."/>
            <person name="Sim J.-S."/>
            <person name="Jeong J.-T."/>
            <person name="Choi B.-S."/>
            <person name="Jung M."/>
            <person name="Ginzburg D."/>
            <person name="Zhao K."/>
            <person name="Won S.Y."/>
            <person name="Oh T.-J."/>
            <person name="Yu Y."/>
            <person name="Kim N.-H."/>
            <person name="Lee O.R."/>
            <person name="Lee T.-H."/>
            <person name="Bashyal P."/>
            <person name="Kim T.-S."/>
            <person name="Lee W.-H."/>
            <person name="Kawkins C."/>
            <person name="Kim C.-K."/>
            <person name="Kim J.S."/>
            <person name="Ahn B.O."/>
            <person name="Rhee S.Y."/>
            <person name="Sohng J.K."/>
        </authorList>
    </citation>
    <scope>NUCLEOTIDE SEQUENCE</scope>
    <source>
        <tissue evidence="1">Leaf</tissue>
    </source>
</reference>
<protein>
    <submittedName>
        <fullName evidence="1">Uncharacterized protein</fullName>
    </submittedName>
</protein>
<keyword evidence="2" id="KW-1185">Reference proteome</keyword>
<dbReference type="EMBL" id="JAAIUW010000002">
    <property type="protein sequence ID" value="KAF7842331.1"/>
    <property type="molecule type" value="Genomic_DNA"/>
</dbReference>
<organism evidence="1 2">
    <name type="scientific">Senna tora</name>
    <dbReference type="NCBI Taxonomy" id="362788"/>
    <lineage>
        <taxon>Eukaryota</taxon>
        <taxon>Viridiplantae</taxon>
        <taxon>Streptophyta</taxon>
        <taxon>Embryophyta</taxon>
        <taxon>Tracheophyta</taxon>
        <taxon>Spermatophyta</taxon>
        <taxon>Magnoliopsida</taxon>
        <taxon>eudicotyledons</taxon>
        <taxon>Gunneridae</taxon>
        <taxon>Pentapetalae</taxon>
        <taxon>rosids</taxon>
        <taxon>fabids</taxon>
        <taxon>Fabales</taxon>
        <taxon>Fabaceae</taxon>
        <taxon>Caesalpinioideae</taxon>
        <taxon>Cassia clade</taxon>
        <taxon>Senna</taxon>
    </lineage>
</organism>
<accession>A0A834XE02</accession>
<dbReference type="AlphaFoldDB" id="A0A834XE02"/>
<sequence>MNHTTTPSAAVVSSVTAGKGAVKSLIVQSDKLFSAIVLRLSKTRKMVIFLIEELVLFVQS</sequence>